<dbReference type="Gene3D" id="3.30.450.40">
    <property type="match status" value="1"/>
</dbReference>
<dbReference type="SMART" id="SM00331">
    <property type="entry name" value="PP2C_SIG"/>
    <property type="match status" value="1"/>
</dbReference>
<keyword evidence="4" id="KW-1185">Reference proteome</keyword>
<dbReference type="PANTHER" id="PTHR43156:SF2">
    <property type="entry name" value="STAGE II SPORULATION PROTEIN E"/>
    <property type="match status" value="1"/>
</dbReference>
<accession>A0AAE3YX24</accession>
<dbReference type="EMBL" id="JAVDYB010000001">
    <property type="protein sequence ID" value="MDR7279804.1"/>
    <property type="molecule type" value="Genomic_DNA"/>
</dbReference>
<evidence type="ECO:0000256" key="1">
    <source>
        <dbReference type="ARBA" id="ARBA00022801"/>
    </source>
</evidence>
<dbReference type="Gene3D" id="3.60.40.10">
    <property type="entry name" value="PPM-type phosphatase domain"/>
    <property type="match status" value="1"/>
</dbReference>
<dbReference type="InterPro" id="IPR036457">
    <property type="entry name" value="PPM-type-like_dom_sf"/>
</dbReference>
<evidence type="ECO:0000313" key="3">
    <source>
        <dbReference type="EMBL" id="MDR7279804.1"/>
    </source>
</evidence>
<dbReference type="AlphaFoldDB" id="A0AAE3YX24"/>
<dbReference type="Pfam" id="PF07228">
    <property type="entry name" value="SpoIIE"/>
    <property type="match status" value="1"/>
</dbReference>
<dbReference type="SUPFAM" id="SSF81606">
    <property type="entry name" value="PP2C-like"/>
    <property type="match status" value="1"/>
</dbReference>
<dbReference type="GO" id="GO:0016791">
    <property type="term" value="F:phosphatase activity"/>
    <property type="evidence" value="ECO:0007669"/>
    <property type="project" value="TreeGrafter"/>
</dbReference>
<proteinExistence type="predicted"/>
<dbReference type="RefSeq" id="WP_310373821.1">
    <property type="nucleotide sequence ID" value="NZ_JAVDYB010000001.1"/>
</dbReference>
<dbReference type="Proteomes" id="UP001183643">
    <property type="component" value="Unassembled WGS sequence"/>
</dbReference>
<dbReference type="InterPro" id="IPR001932">
    <property type="entry name" value="PPM-type_phosphatase-like_dom"/>
</dbReference>
<dbReference type="InterPro" id="IPR052016">
    <property type="entry name" value="Bact_Sigma-Reg"/>
</dbReference>
<reference evidence="3" key="1">
    <citation type="submission" date="2023-07" db="EMBL/GenBank/DDBJ databases">
        <title>Sequencing the genomes of 1000 actinobacteria strains.</title>
        <authorList>
            <person name="Klenk H.-P."/>
        </authorList>
    </citation>
    <scope>NUCLEOTIDE SEQUENCE</scope>
    <source>
        <strain evidence="3">DSM 44707</strain>
    </source>
</reference>
<name>A0AAE3YX24_9ACTN</name>
<dbReference type="InterPro" id="IPR029016">
    <property type="entry name" value="GAF-like_dom_sf"/>
</dbReference>
<evidence type="ECO:0000313" key="4">
    <source>
        <dbReference type="Proteomes" id="UP001183643"/>
    </source>
</evidence>
<organism evidence="3 4">
    <name type="scientific">Catenuloplanes atrovinosus</name>
    <dbReference type="NCBI Taxonomy" id="137266"/>
    <lineage>
        <taxon>Bacteria</taxon>
        <taxon>Bacillati</taxon>
        <taxon>Actinomycetota</taxon>
        <taxon>Actinomycetes</taxon>
        <taxon>Micromonosporales</taxon>
        <taxon>Micromonosporaceae</taxon>
        <taxon>Catenuloplanes</taxon>
    </lineage>
</organism>
<comment type="caution">
    <text evidence="3">The sequence shown here is derived from an EMBL/GenBank/DDBJ whole genome shotgun (WGS) entry which is preliminary data.</text>
</comment>
<dbReference type="PANTHER" id="PTHR43156">
    <property type="entry name" value="STAGE II SPORULATION PROTEIN E-RELATED"/>
    <property type="match status" value="1"/>
</dbReference>
<protein>
    <recommendedName>
        <fullName evidence="2">PPM-type phosphatase domain-containing protein</fullName>
    </recommendedName>
</protein>
<keyword evidence="1" id="KW-0378">Hydrolase</keyword>
<evidence type="ECO:0000259" key="2">
    <source>
        <dbReference type="SMART" id="SM00331"/>
    </source>
</evidence>
<sequence>MGDGDRVWAGALHRLWRAASAITDREELAELVLPPLQALPGVVAVWGLRHRVSDGEVAEYRWTGVPLESDEDRALARRLGVWGHGETVAVRDEALRRVGAAQIIVAGFEIVGEAGGTIELLVDDDADVSRLAGCLWQVIDVTREAIARLKRRRADDEQSVRDALLAEASLQMDAVLDTTQTMQRVARMTVPAIAEGCLVFACDVTGLELRSAVHVDMRRMAELLADDDARSGLRALAERAVAGHGERFEPVDAAKVGARTLRAQVLRARGRVLGVLLFFFDRPDGLLPHPGFLGDLAHRAALAMDNSGLYEQRRREMVTLQEHLLPRRLPAVPGMGVAAAYAVGDRALDVGGDFYDLVVRSNGVVAALIGDVCGRGAAAAALTGMARHTLGTLLQEGVSPARALSRLNTGLRRDGSWRFVTAGVALLRETRAGISVQWTSAGHPAPLVLRRDGRVTAGRGGGLALGITDDSRLGRSRLVLTPGDTLLMFTDGLTESRDRDGRMFEDVALRETARHLRDLPVDALVRELSQAAKDFGTTGADDIAVLAIRAEQR</sequence>
<feature type="domain" description="PPM-type phosphatase" evidence="2">
    <location>
        <begin position="332"/>
        <end position="550"/>
    </location>
</feature>
<gene>
    <name evidence="3" type="ORF">J2S41_006582</name>
</gene>